<protein>
    <submittedName>
        <fullName evidence="1">Uncharacterized protein</fullName>
    </submittedName>
</protein>
<reference evidence="1 2" key="1">
    <citation type="submission" date="2007-03" db="EMBL/GenBank/DDBJ databases">
        <authorList>
            <person name="Fulton L."/>
            <person name="Clifton S."/>
            <person name="Fulton B."/>
            <person name="Xu J."/>
            <person name="Minx P."/>
            <person name="Pepin K.H."/>
            <person name="Johnson M."/>
            <person name="Thiruvilangam P."/>
            <person name="Bhonagiri V."/>
            <person name="Nash W.E."/>
            <person name="Mardis E.R."/>
            <person name="Wilson R.K."/>
        </authorList>
    </citation>
    <scope>NUCLEOTIDE SEQUENCE [LARGE SCALE GENOMIC DNA]</scope>
    <source>
        <strain evidence="1 2">ATCC 29174</strain>
    </source>
</reference>
<accession>A5ZW04</accession>
<evidence type="ECO:0000313" key="2">
    <source>
        <dbReference type="Proteomes" id="UP000006002"/>
    </source>
</evidence>
<organism evidence="1 2">
    <name type="scientific">Blautia obeum ATCC 29174</name>
    <dbReference type="NCBI Taxonomy" id="411459"/>
    <lineage>
        <taxon>Bacteria</taxon>
        <taxon>Bacillati</taxon>
        <taxon>Bacillota</taxon>
        <taxon>Clostridia</taxon>
        <taxon>Lachnospirales</taxon>
        <taxon>Lachnospiraceae</taxon>
        <taxon>Blautia</taxon>
    </lineage>
</organism>
<dbReference type="AlphaFoldDB" id="A5ZW04"/>
<gene>
    <name evidence="1" type="ORF">RUMOBE_03197</name>
</gene>
<proteinExistence type="predicted"/>
<sequence>MRLLSGMQEKKQKLDWNKNRLKQVMSMLIDKLR</sequence>
<comment type="caution">
    <text evidence="1">The sequence shown here is derived from an EMBL/GenBank/DDBJ whole genome shotgun (WGS) entry which is preliminary data.</text>
</comment>
<dbReference type="Proteomes" id="UP000006002">
    <property type="component" value="Unassembled WGS sequence"/>
</dbReference>
<evidence type="ECO:0000313" key="1">
    <source>
        <dbReference type="EMBL" id="EDM86239.1"/>
    </source>
</evidence>
<dbReference type="HOGENOM" id="CLU_3380776_0_0_9"/>
<dbReference type="EMBL" id="AAVO02000017">
    <property type="protein sequence ID" value="EDM86239.1"/>
    <property type="molecule type" value="Genomic_DNA"/>
</dbReference>
<name>A5ZW04_9FIRM</name>
<reference evidence="1 2" key="2">
    <citation type="submission" date="2007-04" db="EMBL/GenBank/DDBJ databases">
        <title>Draft genome sequence of Ruminococcus obeum (ATCC 29174).</title>
        <authorList>
            <person name="Sudarsanam P."/>
            <person name="Ley R."/>
            <person name="Guruge J."/>
            <person name="Turnbaugh P.J."/>
            <person name="Mahowald M."/>
            <person name="Liep D."/>
            <person name="Gordon J."/>
        </authorList>
    </citation>
    <scope>NUCLEOTIDE SEQUENCE [LARGE SCALE GENOMIC DNA]</scope>
    <source>
        <strain evidence="1 2">ATCC 29174</strain>
    </source>
</reference>